<evidence type="ECO:0000313" key="1">
    <source>
        <dbReference type="EMBL" id="QLH63685.1"/>
    </source>
</evidence>
<organism evidence="1 2">
    <name type="scientific">Serratia symbiotica</name>
    <dbReference type="NCBI Taxonomy" id="138074"/>
    <lineage>
        <taxon>Bacteria</taxon>
        <taxon>Pseudomonadati</taxon>
        <taxon>Pseudomonadota</taxon>
        <taxon>Gammaproteobacteria</taxon>
        <taxon>Enterobacterales</taxon>
        <taxon>Yersiniaceae</taxon>
        <taxon>Serratia</taxon>
    </lineage>
</organism>
<reference evidence="1 2" key="1">
    <citation type="journal article" date="2014" name="Genome Announc.">
        <title>Whole-Genome Sequence of Serratia symbiotica Strain CWBI-2.3T, a Free-Living Symbiont of the Black Bean Aphid Aphis fabae.</title>
        <authorList>
            <person name="Foray V."/>
            <person name="Grigorescu A.S."/>
            <person name="Sabri A."/>
            <person name="Haubruge E."/>
            <person name="Lognay G."/>
            <person name="Francis F."/>
            <person name="Fauconnier M.L."/>
            <person name="Hance T."/>
            <person name="Thonart P."/>
        </authorList>
    </citation>
    <scope>NUCLEOTIDE SEQUENCE [LARGE SCALE GENOMIC DNA]</scope>
    <source>
        <strain evidence="1">CWBI-2.3</strain>
    </source>
</reference>
<dbReference type="AlphaFoldDB" id="A0A068Z6G6"/>
<name>A0A068Z6G6_9GAMM</name>
<dbReference type="GeneID" id="93737425"/>
<accession>A0A068Z6G6</accession>
<evidence type="ECO:0000313" key="2">
    <source>
        <dbReference type="Proteomes" id="UP000042738"/>
    </source>
</evidence>
<protein>
    <submittedName>
        <fullName evidence="1">Uncharacterized protein</fullName>
    </submittedName>
</protein>
<sequence length="151" mass="18193">MIKNLLSLVERRLERLVREKSVLHRTMNELQQQQLDVQARIQVMKTQSGLYEQPAEFTRTSFFERQRHKAGVLAEIARLYFQLENLQVELQLLVCKQNQLQRRLRETNNRCEKFRIYLKQLRIKQCLKSEIQQQNDFEELSIYAGNKPDTQ</sequence>
<dbReference type="Proteomes" id="UP000042738">
    <property type="component" value="Chromosome"/>
</dbReference>
<dbReference type="RefSeq" id="WP_040267062.1">
    <property type="nucleotide sequence ID" value="NZ_CAXKXZ010000042.1"/>
</dbReference>
<dbReference type="EMBL" id="CP050855">
    <property type="protein sequence ID" value="QLH63685.1"/>
    <property type="molecule type" value="Genomic_DNA"/>
</dbReference>
<dbReference type="STRING" id="138074.SYMBAF_90301"/>
<gene>
    <name evidence="1" type="ORF">SYMBAF_13105</name>
</gene>
<proteinExistence type="predicted"/>
<dbReference type="InterPro" id="IPR002954">
    <property type="entry name" value="Salm_SPAgM"/>
</dbReference>
<dbReference type="Pfam" id="PF02090">
    <property type="entry name" value="SPAM"/>
    <property type="match status" value="1"/>
</dbReference>